<evidence type="ECO:0000259" key="4">
    <source>
        <dbReference type="Pfam" id="PF00497"/>
    </source>
</evidence>
<reference evidence="6" key="1">
    <citation type="submission" date="2016-02" db="EMBL/GenBank/DDBJ databases">
        <authorList>
            <person name="Rodrigo-Torres Lidia"/>
            <person name="Arahal R.David."/>
        </authorList>
    </citation>
    <scope>NUCLEOTIDE SEQUENCE [LARGE SCALE GENOMIC DNA]</scope>
    <source>
        <strain evidence="6">CECT 8713</strain>
    </source>
</reference>
<proteinExistence type="inferred from homology"/>
<sequence>MKLVTAIRTLCLLLSMALSTPSLALSYDDIQTRGVIAIAVYNDFPPYSFKDENGNPAGIDVELAKALAKGLDVDLDLRWMTPDETVEDDMRNYLWKGMNLTSEDGQRVKADVMLRVPYDREFAMKRDDIGLPAHELVHMFAPYQQDRWLMAYDASKLDRPQTAARFMYHPVGVEVDTVPQFFVTTAYGGRLREKSRTYSSTPEAFQALNDGEVSIVMGTASQLEWLHHNNKKPQANEQLTELAFPLLGRSEWELGIAVHSNYRQLAYALEDIVMTHINNGDFVRWGERFGVDYQLPERFRPEPDVADEGAIAQTP</sequence>
<dbReference type="RefSeq" id="WP_062710732.1">
    <property type="nucleotide sequence ID" value="NZ_CAWRCI010000024.1"/>
</dbReference>
<dbReference type="InterPro" id="IPR001638">
    <property type="entry name" value="Solute-binding_3/MltF_N"/>
</dbReference>
<keyword evidence="2 3" id="KW-0732">Signal</keyword>
<evidence type="ECO:0000256" key="1">
    <source>
        <dbReference type="ARBA" id="ARBA00010333"/>
    </source>
</evidence>
<accession>A0A128FA00</accession>
<evidence type="ECO:0000313" key="6">
    <source>
        <dbReference type="Proteomes" id="UP000073601"/>
    </source>
</evidence>
<dbReference type="Gene3D" id="3.40.190.10">
    <property type="entry name" value="Periplasmic binding protein-like II"/>
    <property type="match status" value="3"/>
</dbReference>
<dbReference type="Proteomes" id="UP000073601">
    <property type="component" value="Unassembled WGS sequence"/>
</dbReference>
<dbReference type="PANTHER" id="PTHR35936">
    <property type="entry name" value="MEMBRANE-BOUND LYTIC MUREIN TRANSGLYCOSYLASE F"/>
    <property type="match status" value="1"/>
</dbReference>
<evidence type="ECO:0000256" key="2">
    <source>
        <dbReference type="ARBA" id="ARBA00022729"/>
    </source>
</evidence>
<feature type="chain" id="PRO_5007282208" evidence="3">
    <location>
        <begin position="25"/>
        <end position="315"/>
    </location>
</feature>
<name>A0A128FA00_9GAMM</name>
<feature type="signal peptide" evidence="3">
    <location>
        <begin position="1"/>
        <end position="24"/>
    </location>
</feature>
<protein>
    <submittedName>
        <fullName evidence="5">Membrane-bound lytic murein transglycosylase F</fullName>
    </submittedName>
</protein>
<feature type="domain" description="Solute-binding protein family 3/N-terminal" evidence="4">
    <location>
        <begin position="36"/>
        <end position="87"/>
    </location>
</feature>
<evidence type="ECO:0000256" key="3">
    <source>
        <dbReference type="SAM" id="SignalP"/>
    </source>
</evidence>
<gene>
    <name evidence="5" type="primary">mltF_2</name>
    <name evidence="5" type="ORF">GMA8713_02744</name>
</gene>
<dbReference type="OrthoDB" id="6192933at2"/>
<dbReference type="AlphaFoldDB" id="A0A128FA00"/>
<dbReference type="SUPFAM" id="SSF53850">
    <property type="entry name" value="Periplasmic binding protein-like II"/>
    <property type="match status" value="1"/>
</dbReference>
<organism evidence="5 6">
    <name type="scientific">Grimontia marina</name>
    <dbReference type="NCBI Taxonomy" id="646534"/>
    <lineage>
        <taxon>Bacteria</taxon>
        <taxon>Pseudomonadati</taxon>
        <taxon>Pseudomonadota</taxon>
        <taxon>Gammaproteobacteria</taxon>
        <taxon>Vibrionales</taxon>
        <taxon>Vibrionaceae</taxon>
        <taxon>Grimontia</taxon>
    </lineage>
</organism>
<evidence type="ECO:0000313" key="5">
    <source>
        <dbReference type="EMBL" id="CZF83633.1"/>
    </source>
</evidence>
<keyword evidence="6" id="KW-1185">Reference proteome</keyword>
<comment type="similarity">
    <text evidence="1">Belongs to the bacterial solute-binding protein 3 family.</text>
</comment>
<dbReference type="EMBL" id="FIZY01000024">
    <property type="protein sequence ID" value="CZF83633.1"/>
    <property type="molecule type" value="Genomic_DNA"/>
</dbReference>
<dbReference type="Pfam" id="PF00497">
    <property type="entry name" value="SBP_bac_3"/>
    <property type="match status" value="1"/>
</dbReference>